<dbReference type="eggNOG" id="COG1349">
    <property type="taxonomic scope" value="Bacteria"/>
</dbReference>
<dbReference type="InterPro" id="IPR014036">
    <property type="entry name" value="DeoR-like_C"/>
</dbReference>
<dbReference type="InterPro" id="IPR037171">
    <property type="entry name" value="NagB/RpiA_transferase-like"/>
</dbReference>
<proteinExistence type="predicted"/>
<evidence type="ECO:0000313" key="6">
    <source>
        <dbReference type="EMBL" id="KEZ76840.1"/>
    </source>
</evidence>
<dbReference type="Gene3D" id="3.30.750.70">
    <property type="entry name" value="4-hydroxybutyrate coenzyme like domains"/>
    <property type="match status" value="1"/>
</dbReference>
<dbReference type="Pfam" id="PF08220">
    <property type="entry name" value="HTH_DeoR"/>
    <property type="match status" value="1"/>
</dbReference>
<keyword evidence="7" id="KW-1185">Reference proteome</keyword>
<organism evidence="6 7">
    <name type="scientific">Salinisphaera hydrothermalis (strain C41B8)</name>
    <dbReference type="NCBI Taxonomy" id="1304275"/>
    <lineage>
        <taxon>Bacteria</taxon>
        <taxon>Pseudomonadati</taxon>
        <taxon>Pseudomonadota</taxon>
        <taxon>Gammaproteobacteria</taxon>
        <taxon>Salinisphaerales</taxon>
        <taxon>Salinisphaeraceae</taxon>
        <taxon>Salinisphaera</taxon>
    </lineage>
</organism>
<dbReference type="GO" id="GO:0003677">
    <property type="term" value="F:DNA binding"/>
    <property type="evidence" value="ECO:0007669"/>
    <property type="project" value="UniProtKB-KW"/>
</dbReference>
<dbReference type="SUPFAM" id="SSF100950">
    <property type="entry name" value="NagB/RpiA/CoA transferase-like"/>
    <property type="match status" value="1"/>
</dbReference>
<keyword evidence="1" id="KW-0678">Repressor</keyword>
<dbReference type="PATRIC" id="fig|1304275.5.peg.2616"/>
<comment type="caution">
    <text evidence="6">The sequence shown here is derived from an EMBL/GenBank/DDBJ whole genome shotgun (WGS) entry which is preliminary data.</text>
</comment>
<name>A0A084IJF6_SALHC</name>
<dbReference type="SUPFAM" id="SSF46785">
    <property type="entry name" value="Winged helix' DNA-binding domain"/>
    <property type="match status" value="1"/>
</dbReference>
<dbReference type="PROSITE" id="PS51000">
    <property type="entry name" value="HTH_DEOR_2"/>
    <property type="match status" value="1"/>
</dbReference>
<dbReference type="SMART" id="SM01134">
    <property type="entry name" value="DeoRC"/>
    <property type="match status" value="1"/>
</dbReference>
<keyword evidence="4" id="KW-0804">Transcription</keyword>
<dbReference type="RefSeq" id="WP_037338974.1">
    <property type="nucleotide sequence ID" value="NZ_APNK01000021.1"/>
</dbReference>
<gene>
    <name evidence="6" type="ORF">C41B8_12820</name>
</gene>
<dbReference type="PANTHER" id="PTHR30363:SF4">
    <property type="entry name" value="GLYCEROL-3-PHOSPHATE REGULON REPRESSOR"/>
    <property type="match status" value="1"/>
</dbReference>
<dbReference type="AlphaFoldDB" id="A0A084IJF6"/>
<dbReference type="InterPro" id="IPR050313">
    <property type="entry name" value="Carb_Metab_HTH_regulators"/>
</dbReference>
<dbReference type="InterPro" id="IPR001034">
    <property type="entry name" value="DeoR_HTH"/>
</dbReference>
<accession>A0A084IJF6</accession>
<evidence type="ECO:0000256" key="2">
    <source>
        <dbReference type="ARBA" id="ARBA00023015"/>
    </source>
</evidence>
<dbReference type="InterPro" id="IPR018356">
    <property type="entry name" value="Tscrpt_reg_HTH_DeoR_CS"/>
</dbReference>
<evidence type="ECO:0000259" key="5">
    <source>
        <dbReference type="PROSITE" id="PS51000"/>
    </source>
</evidence>
<dbReference type="Pfam" id="PF00455">
    <property type="entry name" value="DeoRC"/>
    <property type="match status" value="1"/>
</dbReference>
<keyword evidence="3" id="KW-0238">DNA-binding</keyword>
<evidence type="ECO:0000256" key="1">
    <source>
        <dbReference type="ARBA" id="ARBA00022491"/>
    </source>
</evidence>
<protein>
    <submittedName>
        <fullName evidence="6">DeoR family transcriptional regulator</fullName>
    </submittedName>
</protein>
<dbReference type="InterPro" id="IPR036390">
    <property type="entry name" value="WH_DNA-bd_sf"/>
</dbReference>
<dbReference type="GO" id="GO:0003700">
    <property type="term" value="F:DNA-binding transcription factor activity"/>
    <property type="evidence" value="ECO:0007669"/>
    <property type="project" value="InterPro"/>
</dbReference>
<sequence length="253" mass="27777">MPTPRQREIVNLVEQQGFVAIEALARSFDITQQTARRDVNALCKAGLLRRYHGGAGLPSTVENIAYEARQVLNLEGKRKIAELVAREIPDHASLFLTLGTTTKEAARALVDHKGLRVITNNLQIAGMLSSSTDAEVMVAGGTVRSIDAGVTGEMTLDFFNNFKVDYALMSISGIESDGTLFDFDYREVRLLRVIIANARRVFLLADQTKYNRHALVRAGNIVDCIDALYTDVPPPKPLADLLAEARVSVHVAE</sequence>
<dbReference type="PANTHER" id="PTHR30363">
    <property type="entry name" value="HTH-TYPE TRANSCRIPTIONAL REGULATOR SRLR-RELATED"/>
    <property type="match status" value="1"/>
</dbReference>
<dbReference type="Proteomes" id="UP000028302">
    <property type="component" value="Unassembled WGS sequence"/>
</dbReference>
<dbReference type="STRING" id="1304275.C41B8_12820"/>
<evidence type="ECO:0000256" key="4">
    <source>
        <dbReference type="ARBA" id="ARBA00023163"/>
    </source>
</evidence>
<evidence type="ECO:0000313" key="7">
    <source>
        <dbReference type="Proteomes" id="UP000028302"/>
    </source>
</evidence>
<dbReference type="PROSITE" id="PS00894">
    <property type="entry name" value="HTH_DEOR_1"/>
    <property type="match status" value="1"/>
</dbReference>
<reference evidence="6 7" key="1">
    <citation type="submission" date="2013-03" db="EMBL/GenBank/DDBJ databases">
        <title>Salinisphaera hydrothermalis C41B8 Genome Sequencing.</title>
        <authorList>
            <person name="Li C."/>
            <person name="Lai Q."/>
            <person name="Shao Z."/>
        </authorList>
    </citation>
    <scope>NUCLEOTIDE SEQUENCE [LARGE SCALE GENOMIC DNA]</scope>
    <source>
        <strain evidence="6 7">C41B8</strain>
    </source>
</reference>
<dbReference type="PRINTS" id="PR00037">
    <property type="entry name" value="HTHLACR"/>
</dbReference>
<dbReference type="SMART" id="SM00420">
    <property type="entry name" value="HTH_DEOR"/>
    <property type="match status" value="1"/>
</dbReference>
<evidence type="ECO:0000256" key="3">
    <source>
        <dbReference type="ARBA" id="ARBA00023125"/>
    </source>
</evidence>
<feature type="domain" description="HTH deoR-type" evidence="5">
    <location>
        <begin position="2"/>
        <end position="57"/>
    </location>
</feature>
<dbReference type="OrthoDB" id="9814815at2"/>
<dbReference type="EMBL" id="APNK01000021">
    <property type="protein sequence ID" value="KEZ76840.1"/>
    <property type="molecule type" value="Genomic_DNA"/>
</dbReference>
<keyword evidence="2" id="KW-0805">Transcription regulation</keyword>